<dbReference type="InterPro" id="IPR039425">
    <property type="entry name" value="RNA_pol_sigma-70-like"/>
</dbReference>
<dbReference type="EMBL" id="JBHUPG010000015">
    <property type="protein sequence ID" value="MFD2911972.1"/>
    <property type="molecule type" value="Genomic_DNA"/>
</dbReference>
<dbReference type="PANTHER" id="PTHR43133:SF8">
    <property type="entry name" value="RNA POLYMERASE SIGMA FACTOR HI_1459-RELATED"/>
    <property type="match status" value="1"/>
</dbReference>
<gene>
    <name evidence="8" type="ORF">ACFS5P_08795</name>
</gene>
<evidence type="ECO:0000256" key="5">
    <source>
        <dbReference type="ARBA" id="ARBA00023163"/>
    </source>
</evidence>
<dbReference type="InterPro" id="IPR013324">
    <property type="entry name" value="RNA_pol_sigma_r3/r4-like"/>
</dbReference>
<evidence type="ECO:0000256" key="4">
    <source>
        <dbReference type="ARBA" id="ARBA00023125"/>
    </source>
</evidence>
<dbReference type="Gene3D" id="1.10.1740.10">
    <property type="match status" value="1"/>
</dbReference>
<feature type="domain" description="RNA polymerase sigma factor 70 region 4 type 2" evidence="7">
    <location>
        <begin position="117"/>
        <end position="169"/>
    </location>
</feature>
<evidence type="ECO:0000256" key="3">
    <source>
        <dbReference type="ARBA" id="ARBA00023082"/>
    </source>
</evidence>
<keyword evidence="9" id="KW-1185">Reference proteome</keyword>
<keyword evidence="2" id="KW-0805">Transcription regulation</keyword>
<evidence type="ECO:0000256" key="1">
    <source>
        <dbReference type="ARBA" id="ARBA00010641"/>
    </source>
</evidence>
<comment type="similarity">
    <text evidence="1">Belongs to the sigma-70 factor family. ECF subfamily.</text>
</comment>
<organism evidence="8 9">
    <name type="scientific">Jeotgalibacillus terrae</name>
    <dbReference type="NCBI Taxonomy" id="587735"/>
    <lineage>
        <taxon>Bacteria</taxon>
        <taxon>Bacillati</taxon>
        <taxon>Bacillota</taxon>
        <taxon>Bacilli</taxon>
        <taxon>Bacillales</taxon>
        <taxon>Caryophanaceae</taxon>
        <taxon>Jeotgalibacillus</taxon>
    </lineage>
</organism>
<reference evidence="9" key="1">
    <citation type="journal article" date="2019" name="Int. J. Syst. Evol. Microbiol.">
        <title>The Global Catalogue of Microorganisms (GCM) 10K type strain sequencing project: providing services to taxonomists for standard genome sequencing and annotation.</title>
        <authorList>
            <consortium name="The Broad Institute Genomics Platform"/>
            <consortium name="The Broad Institute Genome Sequencing Center for Infectious Disease"/>
            <person name="Wu L."/>
            <person name="Ma J."/>
        </authorList>
    </citation>
    <scope>NUCLEOTIDE SEQUENCE [LARGE SCALE GENOMIC DNA]</scope>
    <source>
        <strain evidence="9">KCTC 13528</strain>
    </source>
</reference>
<dbReference type="InterPro" id="IPR014284">
    <property type="entry name" value="RNA_pol_sigma-70_dom"/>
</dbReference>
<accession>A0ABW5ZK94</accession>
<dbReference type="Proteomes" id="UP001597561">
    <property type="component" value="Unassembled WGS sequence"/>
</dbReference>
<keyword evidence="4" id="KW-0238">DNA-binding</keyword>
<name>A0ABW5ZK94_9BACL</name>
<dbReference type="Pfam" id="PF08281">
    <property type="entry name" value="Sigma70_r4_2"/>
    <property type="match status" value="1"/>
</dbReference>
<keyword evidence="5" id="KW-0804">Transcription</keyword>
<dbReference type="SUPFAM" id="SSF88946">
    <property type="entry name" value="Sigma2 domain of RNA polymerase sigma factors"/>
    <property type="match status" value="1"/>
</dbReference>
<dbReference type="InterPro" id="IPR013325">
    <property type="entry name" value="RNA_pol_sigma_r2"/>
</dbReference>
<dbReference type="RefSeq" id="WP_204730360.1">
    <property type="nucleotide sequence ID" value="NZ_JAFBDK010000016.1"/>
</dbReference>
<comment type="caution">
    <text evidence="8">The sequence shown here is derived from an EMBL/GenBank/DDBJ whole genome shotgun (WGS) entry which is preliminary data.</text>
</comment>
<dbReference type="InterPro" id="IPR013249">
    <property type="entry name" value="RNA_pol_sigma70_r4_t2"/>
</dbReference>
<feature type="domain" description="RNA polymerase sigma-70 region 2" evidence="6">
    <location>
        <begin position="23"/>
        <end position="90"/>
    </location>
</feature>
<dbReference type="InterPro" id="IPR007627">
    <property type="entry name" value="RNA_pol_sigma70_r2"/>
</dbReference>
<dbReference type="SUPFAM" id="SSF88659">
    <property type="entry name" value="Sigma3 and sigma4 domains of RNA polymerase sigma factors"/>
    <property type="match status" value="1"/>
</dbReference>
<keyword evidence="3" id="KW-0731">Sigma factor</keyword>
<dbReference type="NCBIfam" id="TIGR02937">
    <property type="entry name" value="sigma70-ECF"/>
    <property type="match status" value="1"/>
</dbReference>
<evidence type="ECO:0000259" key="7">
    <source>
        <dbReference type="Pfam" id="PF08281"/>
    </source>
</evidence>
<sequence length="179" mass="21001">MKESDQKLTMMISQRNEEAIDILIDSYGGLIKSVIRKQLNYNHDGLDECLDDTIMAIWENIHAFDPVKNELSQWIAAVAKYRTIDHQRKKIRQMQQEQSYGEVADHLFSDGSADIEEEFEELLAPLSPKEKKLFRQYYDEGVSSREIAKQWNVKESWVHTKLSRGRKKIKQMLLARNEV</sequence>
<evidence type="ECO:0000313" key="9">
    <source>
        <dbReference type="Proteomes" id="UP001597561"/>
    </source>
</evidence>
<dbReference type="PANTHER" id="PTHR43133">
    <property type="entry name" value="RNA POLYMERASE ECF-TYPE SIGMA FACTO"/>
    <property type="match status" value="1"/>
</dbReference>
<dbReference type="Gene3D" id="1.10.10.10">
    <property type="entry name" value="Winged helix-like DNA-binding domain superfamily/Winged helix DNA-binding domain"/>
    <property type="match status" value="1"/>
</dbReference>
<dbReference type="CDD" id="cd06171">
    <property type="entry name" value="Sigma70_r4"/>
    <property type="match status" value="1"/>
</dbReference>
<evidence type="ECO:0000259" key="6">
    <source>
        <dbReference type="Pfam" id="PF04542"/>
    </source>
</evidence>
<dbReference type="InterPro" id="IPR036388">
    <property type="entry name" value="WH-like_DNA-bd_sf"/>
</dbReference>
<evidence type="ECO:0000256" key="2">
    <source>
        <dbReference type="ARBA" id="ARBA00023015"/>
    </source>
</evidence>
<evidence type="ECO:0000313" key="8">
    <source>
        <dbReference type="EMBL" id="MFD2911972.1"/>
    </source>
</evidence>
<protein>
    <submittedName>
        <fullName evidence="8">Sigma-70 family RNA polymerase sigma factor</fullName>
    </submittedName>
</protein>
<dbReference type="Pfam" id="PF04542">
    <property type="entry name" value="Sigma70_r2"/>
    <property type="match status" value="1"/>
</dbReference>
<proteinExistence type="inferred from homology"/>